<organism evidence="2 3">
    <name type="scientific">Eumeta variegata</name>
    <name type="common">Bagworm moth</name>
    <name type="synonym">Eumeta japonica</name>
    <dbReference type="NCBI Taxonomy" id="151549"/>
    <lineage>
        <taxon>Eukaryota</taxon>
        <taxon>Metazoa</taxon>
        <taxon>Ecdysozoa</taxon>
        <taxon>Arthropoda</taxon>
        <taxon>Hexapoda</taxon>
        <taxon>Insecta</taxon>
        <taxon>Pterygota</taxon>
        <taxon>Neoptera</taxon>
        <taxon>Endopterygota</taxon>
        <taxon>Lepidoptera</taxon>
        <taxon>Glossata</taxon>
        <taxon>Ditrysia</taxon>
        <taxon>Tineoidea</taxon>
        <taxon>Psychidae</taxon>
        <taxon>Oiketicinae</taxon>
        <taxon>Eumeta</taxon>
    </lineage>
</organism>
<evidence type="ECO:0000256" key="1">
    <source>
        <dbReference type="SAM" id="MobiDB-lite"/>
    </source>
</evidence>
<feature type="compositionally biased region" description="Basic and acidic residues" evidence="1">
    <location>
        <begin position="59"/>
        <end position="69"/>
    </location>
</feature>
<accession>A0A4C1U7C6</accession>
<reference evidence="2 3" key="1">
    <citation type="journal article" date="2019" name="Commun. Biol.">
        <title>The bagworm genome reveals a unique fibroin gene that provides high tensile strength.</title>
        <authorList>
            <person name="Kono N."/>
            <person name="Nakamura H."/>
            <person name="Ohtoshi R."/>
            <person name="Tomita M."/>
            <person name="Numata K."/>
            <person name="Arakawa K."/>
        </authorList>
    </citation>
    <scope>NUCLEOTIDE SEQUENCE [LARGE SCALE GENOMIC DNA]</scope>
</reference>
<protein>
    <submittedName>
        <fullName evidence="2">Uncharacterized protein</fullName>
    </submittedName>
</protein>
<dbReference type="EMBL" id="BGZK01000133">
    <property type="protein sequence ID" value="GBP21844.1"/>
    <property type="molecule type" value="Genomic_DNA"/>
</dbReference>
<evidence type="ECO:0000313" key="3">
    <source>
        <dbReference type="Proteomes" id="UP000299102"/>
    </source>
</evidence>
<proteinExistence type="predicted"/>
<comment type="caution">
    <text evidence="2">The sequence shown here is derived from an EMBL/GenBank/DDBJ whole genome shotgun (WGS) entry which is preliminary data.</text>
</comment>
<evidence type="ECO:0000313" key="2">
    <source>
        <dbReference type="EMBL" id="GBP21844.1"/>
    </source>
</evidence>
<keyword evidence="3" id="KW-1185">Reference proteome</keyword>
<name>A0A4C1U7C6_EUMVA</name>
<gene>
    <name evidence="2" type="ORF">EVAR_6816_1</name>
</gene>
<sequence>MRKICDRRDIECSQARIASTIRDNVDLADEAAYVDRDTDISAPAHFSNLPRGQSVMRGQRRDIREGERGQRRRRGVPGGVNISQRQRLEHRVQAAVSSRTKTKIHEGALNYVFMRAGARTTASTLTGFPRRTSTGCLRMKTSIHIYLD</sequence>
<feature type="region of interest" description="Disordered" evidence="1">
    <location>
        <begin position="44"/>
        <end position="78"/>
    </location>
</feature>
<dbReference type="Proteomes" id="UP000299102">
    <property type="component" value="Unassembled WGS sequence"/>
</dbReference>
<dbReference type="AlphaFoldDB" id="A0A4C1U7C6"/>